<dbReference type="Gene3D" id="3.40.630.30">
    <property type="match status" value="1"/>
</dbReference>
<gene>
    <name evidence="4" type="ORF">GCM10011335_39840</name>
</gene>
<dbReference type="PROSITE" id="PS51186">
    <property type="entry name" value="GNAT"/>
    <property type="match status" value="1"/>
</dbReference>
<evidence type="ECO:0000256" key="1">
    <source>
        <dbReference type="ARBA" id="ARBA00022679"/>
    </source>
</evidence>
<evidence type="ECO:0000259" key="3">
    <source>
        <dbReference type="PROSITE" id="PS51186"/>
    </source>
</evidence>
<evidence type="ECO:0000313" key="4">
    <source>
        <dbReference type="EMBL" id="GGD32893.1"/>
    </source>
</evidence>
<comment type="caution">
    <text evidence="4">The sequence shown here is derived from an EMBL/GenBank/DDBJ whole genome shotgun (WGS) entry which is preliminary data.</text>
</comment>
<dbReference type="Proteomes" id="UP000613160">
    <property type="component" value="Unassembled WGS sequence"/>
</dbReference>
<protein>
    <submittedName>
        <fullName evidence="4">N-acetyltransferase</fullName>
    </submittedName>
</protein>
<proteinExistence type="predicted"/>
<accession>A0A916Y6T9</accession>
<reference evidence="4" key="1">
    <citation type="journal article" date="2014" name="Int. J. Syst. Evol. Microbiol.">
        <title>Complete genome sequence of Corynebacterium casei LMG S-19264T (=DSM 44701T), isolated from a smear-ripened cheese.</title>
        <authorList>
            <consortium name="US DOE Joint Genome Institute (JGI-PGF)"/>
            <person name="Walter F."/>
            <person name="Albersmeier A."/>
            <person name="Kalinowski J."/>
            <person name="Ruckert C."/>
        </authorList>
    </citation>
    <scope>NUCLEOTIDE SEQUENCE</scope>
    <source>
        <strain evidence="4">CGMCC 1.15493</strain>
    </source>
</reference>
<dbReference type="CDD" id="cd04301">
    <property type="entry name" value="NAT_SF"/>
    <property type="match status" value="1"/>
</dbReference>
<dbReference type="SUPFAM" id="SSF55729">
    <property type="entry name" value="Acyl-CoA N-acyltransferases (Nat)"/>
    <property type="match status" value="1"/>
</dbReference>
<sequence>MTRLAVVRRLEAAGFRAWPASQTEFDGTWAVRLTAGFPAKRLNSVNPLDPSDHLDIPARVERAAARFAGFGRPLLFRQSPLAPQHLVRHLDDLSWSSFGESIVFTADLASLDLPRLDRESAPDPMQIEDIGRYIEASLVVHERPAELREGLTEILESIRPPSTLFLLEEAARPIAVGLAIRDNDLAGVLDVAVASGSRQRGIGRGIVTAALAHALANGARTGWLQVEADNAAGLAMYRKLGFTEAYRYVYRAPPA</sequence>
<name>A0A916Y6T9_9HYPH</name>
<keyword evidence="1" id="KW-0808">Transferase</keyword>
<dbReference type="RefSeq" id="WP_244640376.1">
    <property type="nucleotide sequence ID" value="NZ_BMJJ01000010.1"/>
</dbReference>
<evidence type="ECO:0000256" key="2">
    <source>
        <dbReference type="ARBA" id="ARBA00023315"/>
    </source>
</evidence>
<keyword evidence="2" id="KW-0012">Acyltransferase</keyword>
<organism evidence="4 5">
    <name type="scientific">Aureimonas glaciei</name>
    <dbReference type="NCBI Taxonomy" id="1776957"/>
    <lineage>
        <taxon>Bacteria</taxon>
        <taxon>Pseudomonadati</taxon>
        <taxon>Pseudomonadota</taxon>
        <taxon>Alphaproteobacteria</taxon>
        <taxon>Hyphomicrobiales</taxon>
        <taxon>Aurantimonadaceae</taxon>
        <taxon>Aureimonas</taxon>
    </lineage>
</organism>
<dbReference type="InterPro" id="IPR056935">
    <property type="entry name" value="Rv0428c-like_C"/>
</dbReference>
<dbReference type="InterPro" id="IPR000182">
    <property type="entry name" value="GNAT_dom"/>
</dbReference>
<dbReference type="InterPro" id="IPR050832">
    <property type="entry name" value="Bact_Acetyltransf"/>
</dbReference>
<reference evidence="4" key="2">
    <citation type="submission" date="2020-09" db="EMBL/GenBank/DDBJ databases">
        <authorList>
            <person name="Sun Q."/>
            <person name="Zhou Y."/>
        </authorList>
    </citation>
    <scope>NUCLEOTIDE SEQUENCE</scope>
    <source>
        <strain evidence="4">CGMCC 1.15493</strain>
    </source>
</reference>
<dbReference type="GO" id="GO:0016747">
    <property type="term" value="F:acyltransferase activity, transferring groups other than amino-acyl groups"/>
    <property type="evidence" value="ECO:0007669"/>
    <property type="project" value="InterPro"/>
</dbReference>
<dbReference type="AlphaFoldDB" id="A0A916Y6T9"/>
<dbReference type="Pfam" id="PF24553">
    <property type="entry name" value="Rv0428c_C"/>
    <property type="match status" value="1"/>
</dbReference>
<keyword evidence="5" id="KW-1185">Reference proteome</keyword>
<feature type="domain" description="N-acetyltransferase" evidence="3">
    <location>
        <begin position="125"/>
        <end position="255"/>
    </location>
</feature>
<dbReference type="InterPro" id="IPR016181">
    <property type="entry name" value="Acyl_CoA_acyltransferase"/>
</dbReference>
<dbReference type="EMBL" id="BMJJ01000010">
    <property type="protein sequence ID" value="GGD32893.1"/>
    <property type="molecule type" value="Genomic_DNA"/>
</dbReference>
<dbReference type="PANTHER" id="PTHR43877">
    <property type="entry name" value="AMINOALKYLPHOSPHONATE N-ACETYLTRANSFERASE-RELATED-RELATED"/>
    <property type="match status" value="1"/>
</dbReference>
<evidence type="ECO:0000313" key="5">
    <source>
        <dbReference type="Proteomes" id="UP000613160"/>
    </source>
</evidence>